<dbReference type="AlphaFoldDB" id="A0A5C6EWZ8"/>
<dbReference type="EMBL" id="SJPX01000003">
    <property type="protein sequence ID" value="TWU51979.1"/>
    <property type="molecule type" value="Genomic_DNA"/>
</dbReference>
<keyword evidence="1" id="KW-0812">Transmembrane</keyword>
<reference evidence="2 3" key="1">
    <citation type="submission" date="2019-02" db="EMBL/GenBank/DDBJ databases">
        <title>Deep-cultivation of Planctomycetes and their phenomic and genomic characterization uncovers novel biology.</title>
        <authorList>
            <person name="Wiegand S."/>
            <person name="Jogler M."/>
            <person name="Boedeker C."/>
            <person name="Pinto D."/>
            <person name="Vollmers J."/>
            <person name="Rivas-Marin E."/>
            <person name="Kohn T."/>
            <person name="Peeters S.H."/>
            <person name="Heuer A."/>
            <person name="Rast P."/>
            <person name="Oberbeckmann S."/>
            <person name="Bunk B."/>
            <person name="Jeske O."/>
            <person name="Meyerdierks A."/>
            <person name="Storesund J.E."/>
            <person name="Kallscheuer N."/>
            <person name="Luecker S."/>
            <person name="Lage O.M."/>
            <person name="Pohl T."/>
            <person name="Merkel B.J."/>
            <person name="Hornburger P."/>
            <person name="Mueller R.-W."/>
            <person name="Bruemmer F."/>
            <person name="Labrenz M."/>
            <person name="Spormann A.M."/>
            <person name="Op Den Camp H."/>
            <person name="Overmann J."/>
            <person name="Amann R."/>
            <person name="Jetten M.S.M."/>
            <person name="Mascher T."/>
            <person name="Medema M.H."/>
            <person name="Devos D.P."/>
            <person name="Kaster A.-K."/>
            <person name="Ovreas L."/>
            <person name="Rohde M."/>
            <person name="Galperin M.Y."/>
            <person name="Jogler C."/>
        </authorList>
    </citation>
    <scope>NUCLEOTIDE SEQUENCE [LARGE SCALE GENOMIC DNA]</scope>
    <source>
        <strain evidence="2 3">Poly59</strain>
    </source>
</reference>
<gene>
    <name evidence="2" type="ORF">Poly59_35760</name>
</gene>
<protein>
    <submittedName>
        <fullName evidence="2">Uncharacterized protein</fullName>
    </submittedName>
</protein>
<evidence type="ECO:0000256" key="1">
    <source>
        <dbReference type="SAM" id="Phobius"/>
    </source>
</evidence>
<keyword evidence="1" id="KW-0472">Membrane</keyword>
<dbReference type="Proteomes" id="UP000317977">
    <property type="component" value="Unassembled WGS sequence"/>
</dbReference>
<evidence type="ECO:0000313" key="3">
    <source>
        <dbReference type="Proteomes" id="UP000317977"/>
    </source>
</evidence>
<keyword evidence="1" id="KW-1133">Transmembrane helix</keyword>
<proteinExistence type="predicted"/>
<evidence type="ECO:0000313" key="2">
    <source>
        <dbReference type="EMBL" id="TWU51979.1"/>
    </source>
</evidence>
<comment type="caution">
    <text evidence="2">The sequence shown here is derived from an EMBL/GenBank/DDBJ whole genome shotgun (WGS) entry which is preliminary data.</text>
</comment>
<sequence length="165" mass="18351">MIGSFLYILVGSSFPLGLMCMMWKLNARRWTRLARQYHAVDATGSVAERTMQTVILVAGDIGWNSYKGIATVGVTREGISLQLMSPFSIFHPPLLIPYGDCHIEPTRWYLIGKTVQYTLRGVGDVKMIIHDDLQVWIESQAAKLAHAQADTRISNDEFAGVHATG</sequence>
<keyword evidence="3" id="KW-1185">Reference proteome</keyword>
<name>A0A5C6EWZ8_9BACT</name>
<feature type="transmembrane region" description="Helical" evidence="1">
    <location>
        <begin position="6"/>
        <end position="25"/>
    </location>
</feature>
<organism evidence="2 3">
    <name type="scientific">Rubripirellula reticaptiva</name>
    <dbReference type="NCBI Taxonomy" id="2528013"/>
    <lineage>
        <taxon>Bacteria</taxon>
        <taxon>Pseudomonadati</taxon>
        <taxon>Planctomycetota</taxon>
        <taxon>Planctomycetia</taxon>
        <taxon>Pirellulales</taxon>
        <taxon>Pirellulaceae</taxon>
        <taxon>Rubripirellula</taxon>
    </lineage>
</organism>
<accession>A0A5C6EWZ8</accession>